<evidence type="ECO:0000313" key="2">
    <source>
        <dbReference type="EMBL" id="MCI3274256.1"/>
    </source>
</evidence>
<organism evidence="2 3">
    <name type="scientific">Streptomyces cylindrosporus</name>
    <dbReference type="NCBI Taxonomy" id="2927583"/>
    <lineage>
        <taxon>Bacteria</taxon>
        <taxon>Bacillati</taxon>
        <taxon>Actinomycetota</taxon>
        <taxon>Actinomycetes</taxon>
        <taxon>Kitasatosporales</taxon>
        <taxon>Streptomycetaceae</taxon>
        <taxon>Streptomyces</taxon>
    </lineage>
</organism>
<accession>A0ABS9YC98</accession>
<name>A0ABS9YC98_9ACTN</name>
<sequence>MRLAVHAGTADGVTGTADTHHPVRCMVATLDPETSTPCGTDRLVRPRRRAGGHDAATRRRGTRGHRPRDDCRSGALGPVPSPARLAYDR</sequence>
<gene>
    <name evidence="2" type="ORF">MQP27_24470</name>
</gene>
<evidence type="ECO:0000313" key="3">
    <source>
        <dbReference type="Proteomes" id="UP001165269"/>
    </source>
</evidence>
<comment type="caution">
    <text evidence="2">The sequence shown here is derived from an EMBL/GenBank/DDBJ whole genome shotgun (WGS) entry which is preliminary data.</text>
</comment>
<reference evidence="2" key="1">
    <citation type="submission" date="2022-03" db="EMBL/GenBank/DDBJ databases">
        <title>Streptomyces 7R015 and 7R016 isolated from Barleria lupulina in Thailand.</title>
        <authorList>
            <person name="Kanchanasin P."/>
            <person name="Phongsopitanun W."/>
            <person name="Tanasupawat S."/>
        </authorList>
    </citation>
    <scope>NUCLEOTIDE SEQUENCE</scope>
    <source>
        <strain evidence="2">7R015</strain>
    </source>
</reference>
<evidence type="ECO:0000256" key="1">
    <source>
        <dbReference type="SAM" id="MobiDB-lite"/>
    </source>
</evidence>
<dbReference type="EMBL" id="JALDAY010000007">
    <property type="protein sequence ID" value="MCI3274256.1"/>
    <property type="molecule type" value="Genomic_DNA"/>
</dbReference>
<keyword evidence="3" id="KW-1185">Reference proteome</keyword>
<feature type="region of interest" description="Disordered" evidence="1">
    <location>
        <begin position="31"/>
        <end position="89"/>
    </location>
</feature>
<protein>
    <submittedName>
        <fullName evidence="2">Uncharacterized protein</fullName>
    </submittedName>
</protein>
<proteinExistence type="predicted"/>
<dbReference type="Proteomes" id="UP001165269">
    <property type="component" value="Unassembled WGS sequence"/>
</dbReference>
<dbReference type="RefSeq" id="WP_242767530.1">
    <property type="nucleotide sequence ID" value="NZ_JALDAY010000007.1"/>
</dbReference>